<dbReference type="InterPro" id="IPR045562">
    <property type="entry name" value="RecG_dom3_C"/>
</dbReference>
<dbReference type="SMART" id="SM00490">
    <property type="entry name" value="HELICc"/>
    <property type="match status" value="1"/>
</dbReference>
<accession>A0A0G0G6N5</accession>
<dbReference type="NCBIfam" id="NF008168">
    <property type="entry name" value="PRK10917.2-2"/>
    <property type="match status" value="1"/>
</dbReference>
<reference evidence="11 12" key="1">
    <citation type="journal article" date="2015" name="Nature">
        <title>rRNA introns, odd ribosomes, and small enigmatic genomes across a large radiation of phyla.</title>
        <authorList>
            <person name="Brown C.T."/>
            <person name="Hug L.A."/>
            <person name="Thomas B.C."/>
            <person name="Sharon I."/>
            <person name="Castelle C.J."/>
            <person name="Singh A."/>
            <person name="Wilkins M.J."/>
            <person name="Williams K.H."/>
            <person name="Banfield J.F."/>
        </authorList>
    </citation>
    <scope>NUCLEOTIDE SEQUENCE [LARGE SCALE GENOMIC DNA]</scope>
</reference>
<keyword evidence="7" id="KW-0234">DNA repair</keyword>
<dbReference type="GO" id="GO:0016787">
    <property type="term" value="F:hydrolase activity"/>
    <property type="evidence" value="ECO:0007669"/>
    <property type="project" value="UniProtKB-KW"/>
</dbReference>
<dbReference type="PATRIC" id="fig|1618486.3.peg.543"/>
<evidence type="ECO:0000313" key="11">
    <source>
        <dbReference type="EMBL" id="KKQ25707.1"/>
    </source>
</evidence>
<keyword evidence="2" id="KW-0227">DNA damage</keyword>
<dbReference type="PANTHER" id="PTHR47964">
    <property type="entry name" value="ATP-DEPENDENT DNA HELICASE HOMOLOG RECG, CHLOROPLASTIC"/>
    <property type="match status" value="1"/>
</dbReference>
<dbReference type="GO" id="GO:0003677">
    <property type="term" value="F:DNA binding"/>
    <property type="evidence" value="ECO:0007669"/>
    <property type="project" value="UniProtKB-KW"/>
</dbReference>
<evidence type="ECO:0000256" key="3">
    <source>
        <dbReference type="ARBA" id="ARBA00022801"/>
    </source>
</evidence>
<dbReference type="Pfam" id="PF00270">
    <property type="entry name" value="DEAD"/>
    <property type="match status" value="1"/>
</dbReference>
<dbReference type="Pfam" id="PF17191">
    <property type="entry name" value="RecG_wedge"/>
    <property type="match status" value="1"/>
</dbReference>
<dbReference type="PANTHER" id="PTHR47964:SF1">
    <property type="entry name" value="ATP-DEPENDENT DNA HELICASE HOMOLOG RECG, CHLOROPLASTIC"/>
    <property type="match status" value="1"/>
</dbReference>
<comment type="caution">
    <text evidence="11">The sequence shown here is derived from an EMBL/GenBank/DDBJ whole genome shotgun (WGS) entry which is preliminary data.</text>
</comment>
<name>A0A0G0G6N5_9BACT</name>
<evidence type="ECO:0000256" key="8">
    <source>
        <dbReference type="ARBA" id="ARBA00049819"/>
    </source>
</evidence>
<dbReference type="SUPFAM" id="SSF52540">
    <property type="entry name" value="P-loop containing nucleoside triphosphate hydrolases"/>
    <property type="match status" value="2"/>
</dbReference>
<dbReference type="SMART" id="SM00487">
    <property type="entry name" value="DEXDc"/>
    <property type="match status" value="1"/>
</dbReference>
<keyword evidence="5" id="KW-0067">ATP-binding</keyword>
<dbReference type="InterPro" id="IPR012340">
    <property type="entry name" value="NA-bd_OB-fold"/>
</dbReference>
<feature type="domain" description="Helicase C-terminal" evidence="10">
    <location>
        <begin position="475"/>
        <end position="627"/>
    </location>
</feature>
<gene>
    <name evidence="11" type="ORF">US40_C0006G0024</name>
</gene>
<evidence type="ECO:0000256" key="1">
    <source>
        <dbReference type="ARBA" id="ARBA00022741"/>
    </source>
</evidence>
<dbReference type="CDD" id="cd17992">
    <property type="entry name" value="DEXHc_RecG"/>
    <property type="match status" value="1"/>
</dbReference>
<proteinExistence type="predicted"/>
<organism evidence="11 12">
    <name type="scientific">Candidatus Roizmanbacteria bacterium GW2011_GWC2_37_13</name>
    <dbReference type="NCBI Taxonomy" id="1618486"/>
    <lineage>
        <taxon>Bacteria</taxon>
        <taxon>Candidatus Roizmaniibacteriota</taxon>
    </lineage>
</organism>
<evidence type="ECO:0000259" key="9">
    <source>
        <dbReference type="PROSITE" id="PS51192"/>
    </source>
</evidence>
<dbReference type="InterPro" id="IPR033454">
    <property type="entry name" value="RecG_wedge"/>
</dbReference>
<dbReference type="AlphaFoldDB" id="A0A0G0G6N5"/>
<evidence type="ECO:0000256" key="4">
    <source>
        <dbReference type="ARBA" id="ARBA00022806"/>
    </source>
</evidence>
<dbReference type="InterPro" id="IPR027417">
    <property type="entry name" value="P-loop_NTPase"/>
</dbReference>
<dbReference type="Proteomes" id="UP000034917">
    <property type="component" value="Unassembled WGS sequence"/>
</dbReference>
<dbReference type="EMBL" id="LBSV01000006">
    <property type="protein sequence ID" value="KKQ25707.1"/>
    <property type="molecule type" value="Genomic_DNA"/>
</dbReference>
<dbReference type="GO" id="GO:0006281">
    <property type="term" value="P:DNA repair"/>
    <property type="evidence" value="ECO:0007669"/>
    <property type="project" value="UniProtKB-KW"/>
</dbReference>
<dbReference type="NCBIfam" id="NF008165">
    <property type="entry name" value="PRK10917.1-3"/>
    <property type="match status" value="1"/>
</dbReference>
<dbReference type="InterPro" id="IPR014001">
    <property type="entry name" value="Helicase_ATP-bd"/>
</dbReference>
<dbReference type="GO" id="GO:0003678">
    <property type="term" value="F:DNA helicase activity"/>
    <property type="evidence" value="ECO:0007669"/>
    <property type="project" value="TreeGrafter"/>
</dbReference>
<keyword evidence="3" id="KW-0378">Hydrolase</keyword>
<evidence type="ECO:0000256" key="2">
    <source>
        <dbReference type="ARBA" id="ARBA00022763"/>
    </source>
</evidence>
<dbReference type="Pfam" id="PF00271">
    <property type="entry name" value="Helicase_C"/>
    <property type="match status" value="1"/>
</dbReference>
<evidence type="ECO:0000313" key="12">
    <source>
        <dbReference type="Proteomes" id="UP000034917"/>
    </source>
</evidence>
<keyword evidence="4 11" id="KW-0347">Helicase</keyword>
<evidence type="ECO:0000256" key="5">
    <source>
        <dbReference type="ARBA" id="ARBA00022840"/>
    </source>
</evidence>
<protein>
    <recommendedName>
        <fullName evidence="8">Probable DNA 3'-5' helicase RecG</fullName>
    </recommendedName>
</protein>
<dbReference type="Gene3D" id="2.40.50.140">
    <property type="entry name" value="Nucleic acid-binding proteins"/>
    <property type="match status" value="1"/>
</dbReference>
<dbReference type="GO" id="GO:0005524">
    <property type="term" value="F:ATP binding"/>
    <property type="evidence" value="ECO:0007669"/>
    <property type="project" value="UniProtKB-KW"/>
</dbReference>
<dbReference type="Gene3D" id="3.40.50.300">
    <property type="entry name" value="P-loop containing nucleotide triphosphate hydrolases"/>
    <property type="match status" value="2"/>
</dbReference>
<dbReference type="InterPro" id="IPR001650">
    <property type="entry name" value="Helicase_C-like"/>
</dbReference>
<evidence type="ECO:0000256" key="7">
    <source>
        <dbReference type="ARBA" id="ARBA00023204"/>
    </source>
</evidence>
<dbReference type="InterPro" id="IPR011545">
    <property type="entry name" value="DEAD/DEAH_box_helicase_dom"/>
</dbReference>
<keyword evidence="1" id="KW-0547">Nucleotide-binding</keyword>
<evidence type="ECO:0000256" key="6">
    <source>
        <dbReference type="ARBA" id="ARBA00023125"/>
    </source>
</evidence>
<dbReference type="Pfam" id="PF19833">
    <property type="entry name" value="RecG_dom3_C"/>
    <property type="match status" value="1"/>
</dbReference>
<dbReference type="SUPFAM" id="SSF50249">
    <property type="entry name" value="Nucleic acid-binding proteins"/>
    <property type="match status" value="1"/>
</dbReference>
<keyword evidence="6" id="KW-0238">DNA-binding</keyword>
<dbReference type="PROSITE" id="PS51192">
    <property type="entry name" value="HELICASE_ATP_BIND_1"/>
    <property type="match status" value="1"/>
</dbReference>
<sequence length="693" mass="79649">MIQFSNIETLPKTSSITIRKFKSLGINTYFDLLNYFPFRYEDYSLISKIKDAQPGETVTVIGEITEGKYQVTQTGLRIQVFKLQDETGEIELGFYNQPYLLRLFKKGLNLSVAGVIEQYGRKLSMKPKEYELTDSGQACLRKQARITFKHVGRIIPIYPEKRGLSSRTIREKVSLVFASATSEVADRLDEMLPKEIISLNNLIEEQTAYRQIHFPESKDAAQKARERLAFDELFTIQLSSHLVKKEWQKEKVGNKFTVGTIHELSLQNFIDNLPFRLTNAQNRVWSEIRTDLLRSVPMNRFLQGEVGSGKTVVAALACYLSYLNGYQSLMMAPTEILAQQHYNTLIKLFKNYELRITKIAGANKIRDLQSVINKSDLIIGTHALLNKRFKKVGLVIIDEQHRFGVSQRAELKNKGLNPHLLTMTATPIPRTVALTLYGELDLSLIDEMPYGRLLVKTYLVPKHKRPSCYDWIKFQISNFKFQIFIVCPFIEESEIETMKSVKAAKKEFENLKTIFSGFKLALLHGKMKSKEKEKIMNDFKNQRTDILVTTPVVEVGVDIPNATVMLIEGAERFGLAQIHQLRGRVGRSDKQSYCFLFTEKEDSGILGRLGMFTKTNDGNKLAEEDLKIRGPGDIYGMRQHGYLDLKIASLSDYQLIERTKKAVEYFEKHYEIEKFGELKKRVEKYRKGKITKD</sequence>
<evidence type="ECO:0000259" key="10">
    <source>
        <dbReference type="PROSITE" id="PS51194"/>
    </source>
</evidence>
<feature type="domain" description="Helicase ATP-binding" evidence="9">
    <location>
        <begin position="291"/>
        <end position="445"/>
    </location>
</feature>
<dbReference type="InterPro" id="IPR047112">
    <property type="entry name" value="RecG/Mfd"/>
</dbReference>
<dbReference type="PROSITE" id="PS51194">
    <property type="entry name" value="HELICASE_CTER"/>
    <property type="match status" value="1"/>
</dbReference>